<dbReference type="InterPro" id="IPR003837">
    <property type="entry name" value="GatC"/>
</dbReference>
<evidence type="ECO:0000256" key="1">
    <source>
        <dbReference type="ARBA" id="ARBA00022840"/>
    </source>
</evidence>
<proteinExistence type="inferred from homology"/>
<dbReference type="GO" id="GO:0006412">
    <property type="term" value="P:translation"/>
    <property type="evidence" value="ECO:0007669"/>
    <property type="project" value="UniProtKB-UniRule"/>
</dbReference>
<comment type="catalytic activity">
    <reaction evidence="2">
        <text>L-glutamyl-tRNA(Gln) + L-glutamine + ATP + H2O = L-glutaminyl-tRNA(Gln) + L-glutamate + ADP + phosphate + H(+)</text>
        <dbReference type="Rhea" id="RHEA:17521"/>
        <dbReference type="Rhea" id="RHEA-COMP:9681"/>
        <dbReference type="Rhea" id="RHEA-COMP:9684"/>
        <dbReference type="ChEBI" id="CHEBI:15377"/>
        <dbReference type="ChEBI" id="CHEBI:15378"/>
        <dbReference type="ChEBI" id="CHEBI:29985"/>
        <dbReference type="ChEBI" id="CHEBI:30616"/>
        <dbReference type="ChEBI" id="CHEBI:43474"/>
        <dbReference type="ChEBI" id="CHEBI:58359"/>
        <dbReference type="ChEBI" id="CHEBI:78520"/>
        <dbReference type="ChEBI" id="CHEBI:78521"/>
        <dbReference type="ChEBI" id="CHEBI:456216"/>
    </reaction>
</comment>
<dbReference type="GO" id="GO:0006450">
    <property type="term" value="P:regulation of translational fidelity"/>
    <property type="evidence" value="ECO:0007669"/>
    <property type="project" value="InterPro"/>
</dbReference>
<evidence type="ECO:0000313" key="3">
    <source>
        <dbReference type="EMBL" id="QTA83725.1"/>
    </source>
</evidence>
<comment type="catalytic activity">
    <reaction evidence="2">
        <text>L-aspartyl-tRNA(Asn) + L-glutamine + ATP + H2O = L-asparaginyl-tRNA(Asn) + L-glutamate + ADP + phosphate + 2 H(+)</text>
        <dbReference type="Rhea" id="RHEA:14513"/>
        <dbReference type="Rhea" id="RHEA-COMP:9674"/>
        <dbReference type="Rhea" id="RHEA-COMP:9677"/>
        <dbReference type="ChEBI" id="CHEBI:15377"/>
        <dbReference type="ChEBI" id="CHEBI:15378"/>
        <dbReference type="ChEBI" id="CHEBI:29985"/>
        <dbReference type="ChEBI" id="CHEBI:30616"/>
        <dbReference type="ChEBI" id="CHEBI:43474"/>
        <dbReference type="ChEBI" id="CHEBI:58359"/>
        <dbReference type="ChEBI" id="CHEBI:78515"/>
        <dbReference type="ChEBI" id="CHEBI:78516"/>
        <dbReference type="ChEBI" id="CHEBI:456216"/>
    </reaction>
</comment>
<protein>
    <recommendedName>
        <fullName evidence="2">Aspartyl/glutamyl-tRNA(Asn/Gln) amidotransferase subunit C</fullName>
        <shortName evidence="2">Asp/Glu-ADT subunit C</shortName>
        <ecNumber evidence="2">6.3.5.-</ecNumber>
    </recommendedName>
</protein>
<dbReference type="Proteomes" id="UP000663720">
    <property type="component" value="Chromosome"/>
</dbReference>
<dbReference type="HAMAP" id="MF_00122">
    <property type="entry name" value="GatC"/>
    <property type="match status" value="1"/>
</dbReference>
<dbReference type="GO" id="GO:0050567">
    <property type="term" value="F:glutaminyl-tRNA synthase (glutamine-hydrolyzing) activity"/>
    <property type="evidence" value="ECO:0007669"/>
    <property type="project" value="UniProtKB-UniRule"/>
</dbReference>
<dbReference type="GO" id="GO:0070681">
    <property type="term" value="P:glutaminyl-tRNAGln biosynthesis via transamidation"/>
    <property type="evidence" value="ECO:0007669"/>
    <property type="project" value="TreeGrafter"/>
</dbReference>
<keyword evidence="4" id="KW-1185">Reference proteome</keyword>
<comment type="function">
    <text evidence="2">Allows the formation of correctly charged Asn-tRNA(Asn) or Gln-tRNA(Gln) through the transamidation of misacylated Asp-tRNA(Asn) or Glu-tRNA(Gln) in organisms which lack either or both of asparaginyl-tRNA or glutaminyl-tRNA synthetases. The reaction takes place in the presence of glutamine and ATP through an activated phospho-Asp-tRNA(Asn) or phospho-Glu-tRNA(Gln).</text>
</comment>
<keyword evidence="1 2" id="KW-0067">ATP-binding</keyword>
<dbReference type="PANTHER" id="PTHR15004:SF0">
    <property type="entry name" value="GLUTAMYL-TRNA(GLN) AMIDOTRANSFERASE SUBUNIT C, MITOCHONDRIAL"/>
    <property type="match status" value="1"/>
</dbReference>
<dbReference type="PANTHER" id="PTHR15004">
    <property type="entry name" value="GLUTAMYL-TRNA(GLN) AMIDOTRANSFERASE SUBUNIT C, MITOCHONDRIAL"/>
    <property type="match status" value="1"/>
</dbReference>
<comment type="subunit">
    <text evidence="2">Heterotrimer of A, B and C subunits.</text>
</comment>
<dbReference type="SUPFAM" id="SSF141000">
    <property type="entry name" value="Glu-tRNAGln amidotransferase C subunit"/>
    <property type="match status" value="1"/>
</dbReference>
<comment type="similarity">
    <text evidence="2">Belongs to the GatC family.</text>
</comment>
<dbReference type="InterPro" id="IPR036113">
    <property type="entry name" value="Asp/Glu-ADT_sf_sub_c"/>
</dbReference>
<name>A0A975BEN8_9BACT</name>
<gene>
    <name evidence="2 3" type="primary">gatC</name>
    <name evidence="3" type="ORF">dnl_61400</name>
</gene>
<dbReference type="GO" id="GO:0005524">
    <property type="term" value="F:ATP binding"/>
    <property type="evidence" value="ECO:0007669"/>
    <property type="project" value="UniProtKB-KW"/>
</dbReference>
<accession>A0A975BEN8</accession>
<dbReference type="AlphaFoldDB" id="A0A975BEN8"/>
<reference evidence="3" key="1">
    <citation type="journal article" date="2021" name="Microb. Physiol.">
        <title>Proteogenomic Insights into the Physiology of Marine, Sulfate-Reducing, Filamentous Desulfonema limicola and Desulfonema magnum.</title>
        <authorList>
            <person name="Schnaars V."/>
            <person name="Wohlbrand L."/>
            <person name="Scheve S."/>
            <person name="Hinrichs C."/>
            <person name="Reinhardt R."/>
            <person name="Rabus R."/>
        </authorList>
    </citation>
    <scope>NUCLEOTIDE SEQUENCE</scope>
    <source>
        <strain evidence="3">5ac10</strain>
    </source>
</reference>
<dbReference type="RefSeq" id="WP_207689527.1">
    <property type="nucleotide sequence ID" value="NZ_CP061799.1"/>
</dbReference>
<keyword evidence="2" id="KW-0436">Ligase</keyword>
<evidence type="ECO:0000256" key="2">
    <source>
        <dbReference type="HAMAP-Rule" id="MF_00122"/>
    </source>
</evidence>
<dbReference type="EMBL" id="CP061799">
    <property type="protein sequence ID" value="QTA83725.1"/>
    <property type="molecule type" value="Genomic_DNA"/>
</dbReference>
<dbReference type="Gene3D" id="1.10.20.60">
    <property type="entry name" value="Glu-tRNAGln amidotransferase C subunit, N-terminal domain"/>
    <property type="match status" value="1"/>
</dbReference>
<sequence length="95" mass="10571">MKITKQEVLHVARLARLDMDDESVDKFAGQIGTILEYVDTLQQVDTRGVKPTSHAISLSNAFREDGEISHMDRDKALANAPEKEDGYFIVPKVVG</sequence>
<keyword evidence="2" id="KW-0648">Protein biosynthesis</keyword>
<dbReference type="KEGG" id="dli:dnl_61400"/>
<organism evidence="3 4">
    <name type="scientific">Desulfonema limicola</name>
    <dbReference type="NCBI Taxonomy" id="45656"/>
    <lineage>
        <taxon>Bacteria</taxon>
        <taxon>Pseudomonadati</taxon>
        <taxon>Thermodesulfobacteriota</taxon>
        <taxon>Desulfobacteria</taxon>
        <taxon>Desulfobacterales</taxon>
        <taxon>Desulfococcaceae</taxon>
        <taxon>Desulfonema</taxon>
    </lineage>
</organism>
<dbReference type="EC" id="6.3.5.-" evidence="2"/>
<dbReference type="NCBIfam" id="TIGR00135">
    <property type="entry name" value="gatC"/>
    <property type="match status" value="1"/>
</dbReference>
<keyword evidence="2" id="KW-0547">Nucleotide-binding</keyword>
<dbReference type="Pfam" id="PF02686">
    <property type="entry name" value="GatC"/>
    <property type="match status" value="1"/>
</dbReference>
<evidence type="ECO:0000313" key="4">
    <source>
        <dbReference type="Proteomes" id="UP000663720"/>
    </source>
</evidence>